<feature type="transmembrane region" description="Helical" evidence="1">
    <location>
        <begin position="40"/>
        <end position="57"/>
    </location>
</feature>
<feature type="transmembrane region" description="Helical" evidence="1">
    <location>
        <begin position="6"/>
        <end position="28"/>
    </location>
</feature>
<feature type="transmembrane region" description="Helical" evidence="1">
    <location>
        <begin position="102"/>
        <end position="120"/>
    </location>
</feature>
<keyword evidence="3" id="KW-1185">Reference proteome</keyword>
<evidence type="ECO:0000313" key="3">
    <source>
        <dbReference type="Proteomes" id="UP000246635"/>
    </source>
</evidence>
<organism evidence="2 3">
    <name type="scientific">Paenibacillus cellulosilyticus</name>
    <dbReference type="NCBI Taxonomy" id="375489"/>
    <lineage>
        <taxon>Bacteria</taxon>
        <taxon>Bacillati</taxon>
        <taxon>Bacillota</taxon>
        <taxon>Bacilli</taxon>
        <taxon>Bacillales</taxon>
        <taxon>Paenibacillaceae</taxon>
        <taxon>Paenibacillus</taxon>
    </lineage>
</organism>
<sequence length="167" mass="18772">MLSSAHWLQYGSLAMSIIAGVAIITLRMKASNKPTNLRKIIIPPLGMSTGFLMFVVPQTHVPLLWALYALAAGVLLFAPPLIATSHFERIGEQIYLRRSRMFIYIIIGLFIVRIAMHDVVERHVSVMQTGALFFLLAFGMLVPWRLAMMLRYRQLLKNDVPSTSAST</sequence>
<evidence type="ECO:0000313" key="2">
    <source>
        <dbReference type="EMBL" id="PWW08508.1"/>
    </source>
</evidence>
<feature type="transmembrane region" description="Helical" evidence="1">
    <location>
        <begin position="126"/>
        <end position="147"/>
    </location>
</feature>
<dbReference type="PANTHER" id="PTHR39164:SF1">
    <property type="entry name" value="PROTEIN CCDC"/>
    <property type="match status" value="1"/>
</dbReference>
<name>A0A2V2YZS1_9BACL</name>
<dbReference type="Pfam" id="PF07301">
    <property type="entry name" value="DUF1453"/>
    <property type="match status" value="1"/>
</dbReference>
<feature type="transmembrane region" description="Helical" evidence="1">
    <location>
        <begin position="63"/>
        <end position="82"/>
    </location>
</feature>
<keyword evidence="1" id="KW-0472">Membrane</keyword>
<keyword evidence="1" id="KW-0812">Transmembrane</keyword>
<dbReference type="InterPro" id="IPR058247">
    <property type="entry name" value="DUF1453"/>
</dbReference>
<keyword evidence="1" id="KW-1133">Transmembrane helix</keyword>
<dbReference type="AlphaFoldDB" id="A0A2V2YZS1"/>
<reference evidence="2 3" key="1">
    <citation type="submission" date="2018-05" db="EMBL/GenBank/DDBJ databases">
        <title>Genomic Encyclopedia of Type Strains, Phase III (KMG-III): the genomes of soil and plant-associated and newly described type strains.</title>
        <authorList>
            <person name="Whitman W."/>
        </authorList>
    </citation>
    <scope>NUCLEOTIDE SEQUENCE [LARGE SCALE GENOMIC DNA]</scope>
    <source>
        <strain evidence="2 3">CECT 5696</strain>
    </source>
</reference>
<gene>
    <name evidence="2" type="ORF">DFQ01_101231</name>
</gene>
<dbReference type="EMBL" id="QGTQ01000001">
    <property type="protein sequence ID" value="PWW08508.1"/>
    <property type="molecule type" value="Genomic_DNA"/>
</dbReference>
<dbReference type="OrthoDB" id="120091at2"/>
<protein>
    <submittedName>
        <fullName evidence="2">Membrane protein CcdC involved in cytochrome C biogenesis</fullName>
    </submittedName>
</protein>
<comment type="caution">
    <text evidence="2">The sequence shown here is derived from an EMBL/GenBank/DDBJ whole genome shotgun (WGS) entry which is preliminary data.</text>
</comment>
<dbReference type="PANTHER" id="PTHR39164">
    <property type="entry name" value="PROTEIN CCDC"/>
    <property type="match status" value="1"/>
</dbReference>
<proteinExistence type="predicted"/>
<accession>A0A2V2YZS1</accession>
<evidence type="ECO:0000256" key="1">
    <source>
        <dbReference type="SAM" id="Phobius"/>
    </source>
</evidence>
<dbReference type="RefSeq" id="WP_110042038.1">
    <property type="nucleotide sequence ID" value="NZ_CP054613.1"/>
</dbReference>
<dbReference type="InterPro" id="IPR031306">
    <property type="entry name" value="CcdC"/>
</dbReference>
<dbReference type="PIRSF" id="PIRSF021441">
    <property type="entry name" value="DUF1453"/>
    <property type="match status" value="1"/>
</dbReference>
<dbReference type="Proteomes" id="UP000246635">
    <property type="component" value="Unassembled WGS sequence"/>
</dbReference>